<organism evidence="3 4">
    <name type="scientific">Paenibacillus aceti</name>
    <dbReference type="NCBI Taxonomy" id="1820010"/>
    <lineage>
        <taxon>Bacteria</taxon>
        <taxon>Bacillati</taxon>
        <taxon>Bacillota</taxon>
        <taxon>Bacilli</taxon>
        <taxon>Bacillales</taxon>
        <taxon>Paenibacillaceae</taxon>
        <taxon>Paenibacillus</taxon>
    </lineage>
</organism>
<dbReference type="EMBL" id="BMIW01000012">
    <property type="protein sequence ID" value="GGF98665.1"/>
    <property type="molecule type" value="Genomic_DNA"/>
</dbReference>
<feature type="domain" description="Phosphatidic acid phosphatase type 2/haloperoxidase" evidence="2">
    <location>
        <begin position="56"/>
        <end position="165"/>
    </location>
</feature>
<evidence type="ECO:0000256" key="1">
    <source>
        <dbReference type="SAM" id="Phobius"/>
    </source>
</evidence>
<dbReference type="Pfam" id="PF01569">
    <property type="entry name" value="PAP2"/>
    <property type="match status" value="1"/>
</dbReference>
<feature type="transmembrane region" description="Helical" evidence="1">
    <location>
        <begin position="150"/>
        <end position="168"/>
    </location>
</feature>
<dbReference type="Proteomes" id="UP000608420">
    <property type="component" value="Unassembled WGS sequence"/>
</dbReference>
<dbReference type="InterPro" id="IPR033879">
    <property type="entry name" value="UPP_Pase"/>
</dbReference>
<dbReference type="RefSeq" id="WP_120461799.1">
    <property type="nucleotide sequence ID" value="NZ_BMIW01000012.1"/>
</dbReference>
<dbReference type="PANTHER" id="PTHR14969">
    <property type="entry name" value="SPHINGOSINE-1-PHOSPHATE PHOSPHOHYDROLASE"/>
    <property type="match status" value="1"/>
</dbReference>
<name>A0ABQ1VTQ7_9BACL</name>
<dbReference type="PANTHER" id="PTHR14969:SF58">
    <property type="entry name" value="UNDECAPRENYL-DIPHOSPHATASE BCRC"/>
    <property type="match status" value="1"/>
</dbReference>
<dbReference type="SMART" id="SM00014">
    <property type="entry name" value="acidPPc"/>
    <property type="match status" value="1"/>
</dbReference>
<protein>
    <submittedName>
        <fullName evidence="3">Undecaprenyl-diphosphatase</fullName>
    </submittedName>
</protein>
<keyword evidence="1" id="KW-0472">Membrane</keyword>
<proteinExistence type="predicted"/>
<accession>A0ABQ1VTQ7</accession>
<dbReference type="SUPFAM" id="SSF48317">
    <property type="entry name" value="Acid phosphatase/Vanadium-dependent haloperoxidase"/>
    <property type="match status" value="1"/>
</dbReference>
<evidence type="ECO:0000313" key="4">
    <source>
        <dbReference type="Proteomes" id="UP000608420"/>
    </source>
</evidence>
<gene>
    <name evidence="3" type="ORF">GCM10010913_20600</name>
</gene>
<dbReference type="InterPro" id="IPR000326">
    <property type="entry name" value="PAP2/HPO"/>
</dbReference>
<evidence type="ECO:0000313" key="3">
    <source>
        <dbReference type="EMBL" id="GGF98665.1"/>
    </source>
</evidence>
<dbReference type="InterPro" id="IPR036938">
    <property type="entry name" value="PAP2/HPO_sf"/>
</dbReference>
<feature type="transmembrane region" description="Helical" evidence="1">
    <location>
        <begin position="57"/>
        <end position="80"/>
    </location>
</feature>
<comment type="caution">
    <text evidence="3">The sequence shown here is derived from an EMBL/GenBank/DDBJ whole genome shotgun (WGS) entry which is preliminary data.</text>
</comment>
<feature type="transmembrane region" description="Helical" evidence="1">
    <location>
        <begin position="34"/>
        <end position="50"/>
    </location>
</feature>
<keyword evidence="1" id="KW-1133">Transmembrane helix</keyword>
<keyword evidence="4" id="KW-1185">Reference proteome</keyword>
<dbReference type="CDD" id="cd03385">
    <property type="entry name" value="PAP2_BcrC_like"/>
    <property type="match status" value="1"/>
</dbReference>
<keyword evidence="1" id="KW-0812">Transmembrane</keyword>
<sequence>MSFFQIDTLIFEAINQLSVSLDALNPLMRFLSKQAEYLFYLGIIIYWFAGGRENKKMVIVALAAACIGFGAGEVLSHLFYRDRPFVAMEVHQLISHAANASFPSNHSIGSFVIATAICLYRHKDGILWLPLASLIAFSRIWNGVHFPSDVVGGALIGVISAILVHQLVRHWAFARKCTDACLGLYDSLWSKAGLPRSQNQSSRID</sequence>
<reference evidence="4" key="1">
    <citation type="journal article" date="2019" name="Int. J. Syst. Evol. Microbiol.">
        <title>The Global Catalogue of Microorganisms (GCM) 10K type strain sequencing project: providing services to taxonomists for standard genome sequencing and annotation.</title>
        <authorList>
            <consortium name="The Broad Institute Genomics Platform"/>
            <consortium name="The Broad Institute Genome Sequencing Center for Infectious Disease"/>
            <person name="Wu L."/>
            <person name="Ma J."/>
        </authorList>
    </citation>
    <scope>NUCLEOTIDE SEQUENCE [LARGE SCALE GENOMIC DNA]</scope>
    <source>
        <strain evidence="4">CGMCC 1.15420</strain>
    </source>
</reference>
<dbReference type="Gene3D" id="1.20.144.10">
    <property type="entry name" value="Phosphatidic acid phosphatase type 2/haloperoxidase"/>
    <property type="match status" value="1"/>
</dbReference>
<evidence type="ECO:0000259" key="2">
    <source>
        <dbReference type="SMART" id="SM00014"/>
    </source>
</evidence>